<evidence type="ECO:0000256" key="2">
    <source>
        <dbReference type="ARBA" id="ARBA00022556"/>
    </source>
</evidence>
<dbReference type="Gene3D" id="1.20.1180.10">
    <property type="entry name" value="Udp N-acetylglucosamine O-acyltransferase, C-terminal domain"/>
    <property type="match status" value="1"/>
</dbReference>
<sequence length="260" mass="28138">MAYDISEKAEISPKAKIGNNCEIFPFVYIEEDVVIGDNCVIYPFVSILKGTRLGSNNTVHQCSVMGALPQDFEFKGEDTELIIGNSNIIRENVVINRATHAGGQTVIGHDNFLMEGTHISHDTKVGNQCVFGYGTKIAGDCEIGNGVIFSSSVIENANTRVGDYAMIQAGTTFYKDVPPYIIAGGVPVSYGGPNKTMLETYGVTEKVQSHIANAYRLIFHGQTSVFDAVLQVKEQVPGGPEIENIIRFIQATKAGIIGKL</sequence>
<dbReference type="RefSeq" id="WP_036872721.1">
    <property type="nucleotide sequence ID" value="NZ_JRNN01000064.1"/>
</dbReference>
<dbReference type="SUPFAM" id="SSF51161">
    <property type="entry name" value="Trimeric LpxA-like enzymes"/>
    <property type="match status" value="1"/>
</dbReference>
<dbReference type="InterPro" id="IPR037157">
    <property type="entry name" value="Acetyltransf_C_sf"/>
</dbReference>
<accession>A0A095ZJ88</accession>
<dbReference type="GO" id="GO:0016020">
    <property type="term" value="C:membrane"/>
    <property type="evidence" value="ECO:0007669"/>
    <property type="project" value="GOC"/>
</dbReference>
<evidence type="ECO:0000313" key="8">
    <source>
        <dbReference type="Proteomes" id="UP000029556"/>
    </source>
</evidence>
<dbReference type="Pfam" id="PF13720">
    <property type="entry name" value="Acetyltransf_11"/>
    <property type="match status" value="1"/>
</dbReference>
<dbReference type="Gene3D" id="2.160.10.10">
    <property type="entry name" value="Hexapeptide repeat proteins"/>
    <property type="match status" value="1"/>
</dbReference>
<dbReference type="InterPro" id="IPR010137">
    <property type="entry name" value="Lipid_A_LpxA"/>
</dbReference>
<feature type="domain" description="UDP N-acetylglucosamine O-acyltransferase C-terminal" evidence="6">
    <location>
        <begin position="176"/>
        <end position="257"/>
    </location>
</feature>
<evidence type="ECO:0000256" key="1">
    <source>
        <dbReference type="ARBA" id="ARBA00022516"/>
    </source>
</evidence>
<evidence type="ECO:0000313" key="7">
    <source>
        <dbReference type="EMBL" id="KGF34780.1"/>
    </source>
</evidence>
<name>A0A095ZJ88_9BACT</name>
<reference evidence="7 8" key="1">
    <citation type="submission" date="2014-07" db="EMBL/GenBank/DDBJ databases">
        <authorList>
            <person name="McCorrison J."/>
            <person name="Sanka R."/>
            <person name="Torralba M."/>
            <person name="Gillis M."/>
            <person name="Haft D.H."/>
            <person name="Methe B."/>
            <person name="Sutton G."/>
            <person name="Nelson K.E."/>
        </authorList>
    </citation>
    <scope>NUCLEOTIDE SEQUENCE [LARGE SCALE GENOMIC DNA]</scope>
    <source>
        <strain evidence="7 8">DNF00853</strain>
    </source>
</reference>
<dbReference type="InterPro" id="IPR029098">
    <property type="entry name" value="Acetyltransf_C"/>
</dbReference>
<dbReference type="PANTHER" id="PTHR43480:SF1">
    <property type="entry name" value="ACYL-[ACYL-CARRIER-PROTEIN]--UDP-N-ACETYLGLUCOSAMINE O-ACYLTRANSFERASE, MITOCHONDRIAL-RELATED"/>
    <property type="match status" value="1"/>
</dbReference>
<dbReference type="PIRSF" id="PIRSF000456">
    <property type="entry name" value="UDP-GlcNAc_acltr"/>
    <property type="match status" value="1"/>
</dbReference>
<dbReference type="Proteomes" id="UP000029556">
    <property type="component" value="Unassembled WGS sequence"/>
</dbReference>
<keyword evidence="4" id="KW-0443">Lipid metabolism</keyword>
<dbReference type="GO" id="GO:0009245">
    <property type="term" value="P:lipid A biosynthetic process"/>
    <property type="evidence" value="ECO:0007669"/>
    <property type="project" value="UniProtKB-KW"/>
</dbReference>
<dbReference type="OrthoDB" id="9807278at2"/>
<evidence type="ECO:0000256" key="3">
    <source>
        <dbReference type="ARBA" id="ARBA00022679"/>
    </source>
</evidence>
<keyword evidence="3 7" id="KW-0808">Transferase</keyword>
<dbReference type="EMBL" id="JRNN01000064">
    <property type="protein sequence ID" value="KGF34780.1"/>
    <property type="molecule type" value="Genomic_DNA"/>
</dbReference>
<gene>
    <name evidence="7" type="ORF">HMPREF2137_06330</name>
</gene>
<dbReference type="NCBIfam" id="NF003657">
    <property type="entry name" value="PRK05289.1"/>
    <property type="match status" value="1"/>
</dbReference>
<keyword evidence="2" id="KW-0441">Lipid A biosynthesis</keyword>
<evidence type="ECO:0000259" key="6">
    <source>
        <dbReference type="Pfam" id="PF13720"/>
    </source>
</evidence>
<dbReference type="AlphaFoldDB" id="A0A095ZJ88"/>
<organism evidence="7 8">
    <name type="scientific">Hoylesella buccalis DNF00853</name>
    <dbReference type="NCBI Taxonomy" id="1401074"/>
    <lineage>
        <taxon>Bacteria</taxon>
        <taxon>Pseudomonadati</taxon>
        <taxon>Bacteroidota</taxon>
        <taxon>Bacteroidia</taxon>
        <taxon>Bacteroidales</taxon>
        <taxon>Prevotellaceae</taxon>
        <taxon>Hoylesella</taxon>
    </lineage>
</organism>
<dbReference type="InterPro" id="IPR011004">
    <property type="entry name" value="Trimer_LpxA-like_sf"/>
</dbReference>
<keyword evidence="5 7" id="KW-0012">Acyltransferase</keyword>
<evidence type="ECO:0000256" key="4">
    <source>
        <dbReference type="ARBA" id="ARBA00023098"/>
    </source>
</evidence>
<dbReference type="Pfam" id="PF00132">
    <property type="entry name" value="Hexapep"/>
    <property type="match status" value="2"/>
</dbReference>
<evidence type="ECO:0000256" key="5">
    <source>
        <dbReference type="ARBA" id="ARBA00023315"/>
    </source>
</evidence>
<protein>
    <submittedName>
        <fullName evidence="7">UDP-N-acetylglucosamine acyltransferase</fullName>
        <ecNumber evidence="7">2.3.1.129</ecNumber>
    </submittedName>
</protein>
<dbReference type="GO" id="GO:0008780">
    <property type="term" value="F:acyl-[acyl-carrier-protein]-UDP-N-acetylglucosamine O-acyltransferase activity"/>
    <property type="evidence" value="ECO:0007669"/>
    <property type="project" value="UniProtKB-EC"/>
</dbReference>
<proteinExistence type="predicted"/>
<dbReference type="InterPro" id="IPR001451">
    <property type="entry name" value="Hexapep"/>
</dbReference>
<comment type="caution">
    <text evidence="7">The sequence shown here is derived from an EMBL/GenBank/DDBJ whole genome shotgun (WGS) entry which is preliminary data.</text>
</comment>
<dbReference type="EC" id="2.3.1.129" evidence="7"/>
<dbReference type="PANTHER" id="PTHR43480">
    <property type="entry name" value="ACYL-[ACYL-CARRIER-PROTEIN]--UDP-N-ACETYLGLUCOSAMINE O-ACYLTRANSFERASE"/>
    <property type="match status" value="1"/>
</dbReference>
<keyword evidence="1" id="KW-0444">Lipid biosynthesis</keyword>